<comment type="caution">
    <text evidence="2">The sequence shown here is derived from an EMBL/GenBank/DDBJ whole genome shotgun (WGS) entry which is preliminary data.</text>
</comment>
<name>A0ABV3G182_9NOCA</name>
<accession>A0ABV3G182</accession>
<proteinExistence type="predicted"/>
<dbReference type="InterPro" id="IPR036291">
    <property type="entry name" value="NAD(P)-bd_dom_sf"/>
</dbReference>
<organism evidence="2 3">
    <name type="scientific">Nocardia aurea</name>
    <dbReference type="NCBI Taxonomy" id="2144174"/>
    <lineage>
        <taxon>Bacteria</taxon>
        <taxon>Bacillati</taxon>
        <taxon>Actinomycetota</taxon>
        <taxon>Actinomycetes</taxon>
        <taxon>Mycobacteriales</taxon>
        <taxon>Nocardiaceae</taxon>
        <taxon>Nocardia</taxon>
    </lineage>
</organism>
<feature type="domain" description="NAD(P)-binding" evidence="1">
    <location>
        <begin position="7"/>
        <end position="195"/>
    </location>
</feature>
<keyword evidence="3" id="KW-1185">Reference proteome</keyword>
<dbReference type="SUPFAM" id="SSF51735">
    <property type="entry name" value="NAD(P)-binding Rossmann-fold domains"/>
    <property type="match status" value="1"/>
</dbReference>
<evidence type="ECO:0000313" key="3">
    <source>
        <dbReference type="Proteomes" id="UP001551695"/>
    </source>
</evidence>
<gene>
    <name evidence="2" type="ORF">AB0I48_28160</name>
</gene>
<sequence>MRIAVFGATGSVGRLVVEQALEQGHEVTAFTRDAARITRRHDRLRVIEGDVFDSVAAQRAVRGQDAVIVTLGDGRKGLVRFGGTKAVVEAMRRTGVKRLICQSSLGVGDSRENLDFLWKYVFFGILLRKAYNDHVAQEDYVRASDLEWTIVRPSAFTDGPRTAAFHRDVRADAKGLTLKISRADIADFLLEQLTDTVYVHRTPGISN</sequence>
<evidence type="ECO:0000313" key="2">
    <source>
        <dbReference type="EMBL" id="MEV0711447.1"/>
    </source>
</evidence>
<dbReference type="PANTHER" id="PTHR43355:SF2">
    <property type="entry name" value="FLAVIN REDUCTASE (NADPH)"/>
    <property type="match status" value="1"/>
</dbReference>
<reference evidence="2 3" key="1">
    <citation type="submission" date="2024-06" db="EMBL/GenBank/DDBJ databases">
        <title>The Natural Products Discovery Center: Release of the First 8490 Sequenced Strains for Exploring Actinobacteria Biosynthetic Diversity.</title>
        <authorList>
            <person name="Kalkreuter E."/>
            <person name="Kautsar S.A."/>
            <person name="Yang D."/>
            <person name="Bader C.D."/>
            <person name="Teijaro C.N."/>
            <person name="Fluegel L."/>
            <person name="Davis C.M."/>
            <person name="Simpson J.R."/>
            <person name="Lauterbach L."/>
            <person name="Steele A.D."/>
            <person name="Gui C."/>
            <person name="Meng S."/>
            <person name="Li G."/>
            <person name="Viehrig K."/>
            <person name="Ye F."/>
            <person name="Su P."/>
            <person name="Kiefer A.F."/>
            <person name="Nichols A."/>
            <person name="Cepeda A.J."/>
            <person name="Yan W."/>
            <person name="Fan B."/>
            <person name="Jiang Y."/>
            <person name="Adhikari A."/>
            <person name="Zheng C.-J."/>
            <person name="Schuster L."/>
            <person name="Cowan T.M."/>
            <person name="Smanski M.J."/>
            <person name="Chevrette M.G."/>
            <person name="De Carvalho L.P.S."/>
            <person name="Shen B."/>
        </authorList>
    </citation>
    <scope>NUCLEOTIDE SEQUENCE [LARGE SCALE GENOMIC DNA]</scope>
    <source>
        <strain evidence="2 3">NPDC050403</strain>
    </source>
</reference>
<dbReference type="CDD" id="cd05244">
    <property type="entry name" value="BVR-B_like_SDR_a"/>
    <property type="match status" value="1"/>
</dbReference>
<dbReference type="InterPro" id="IPR051606">
    <property type="entry name" value="Polyketide_Oxido-like"/>
</dbReference>
<protein>
    <submittedName>
        <fullName evidence="2">SDR family oxidoreductase</fullName>
    </submittedName>
</protein>
<evidence type="ECO:0000259" key="1">
    <source>
        <dbReference type="Pfam" id="PF13460"/>
    </source>
</evidence>
<dbReference type="RefSeq" id="WP_357787817.1">
    <property type="nucleotide sequence ID" value="NZ_JBFAKC010000015.1"/>
</dbReference>
<dbReference type="Gene3D" id="3.40.50.720">
    <property type="entry name" value="NAD(P)-binding Rossmann-like Domain"/>
    <property type="match status" value="1"/>
</dbReference>
<dbReference type="Pfam" id="PF13460">
    <property type="entry name" value="NAD_binding_10"/>
    <property type="match status" value="1"/>
</dbReference>
<dbReference type="Proteomes" id="UP001551695">
    <property type="component" value="Unassembled WGS sequence"/>
</dbReference>
<dbReference type="InterPro" id="IPR016040">
    <property type="entry name" value="NAD(P)-bd_dom"/>
</dbReference>
<dbReference type="PANTHER" id="PTHR43355">
    <property type="entry name" value="FLAVIN REDUCTASE (NADPH)"/>
    <property type="match status" value="1"/>
</dbReference>
<dbReference type="EMBL" id="JBFAKC010000015">
    <property type="protein sequence ID" value="MEV0711447.1"/>
    <property type="molecule type" value="Genomic_DNA"/>
</dbReference>